<proteinExistence type="predicted"/>
<protein>
    <recommendedName>
        <fullName evidence="3">Ribbon-helix-helix protein CopG domain-containing protein</fullName>
    </recommendedName>
</protein>
<reference evidence="2" key="1">
    <citation type="submission" date="2014-03" db="EMBL/GenBank/DDBJ databases">
        <authorList>
            <person name="Urmite Genomes U."/>
        </authorList>
    </citation>
    <scope>NUCLEOTIDE SEQUENCE [LARGE SCALE GENOMIC DNA]</scope>
    <source>
        <strain evidence="2">HD-03</strain>
    </source>
</reference>
<dbReference type="Proteomes" id="UP000028868">
    <property type="component" value="Unassembled WGS sequence"/>
</dbReference>
<sequence>MCMPPKKIERVRIDLRFPKELMKEVDDYAEENFLKRTQAIFELVRKGLKK</sequence>
<comment type="caution">
    <text evidence="1">The sequence shown here is derived from an EMBL/GenBank/DDBJ whole genome shotgun (WGS) entry which is preliminary data.</text>
</comment>
<evidence type="ECO:0000313" key="2">
    <source>
        <dbReference type="Proteomes" id="UP000028868"/>
    </source>
</evidence>
<dbReference type="EMBL" id="CCDI010000001">
    <property type="protein sequence ID" value="CDQ22559.1"/>
    <property type="molecule type" value="Genomic_DNA"/>
</dbReference>
<name>A0A059NUX5_9BACI</name>
<evidence type="ECO:0000313" key="1">
    <source>
        <dbReference type="EMBL" id="CDQ22559.1"/>
    </source>
</evidence>
<reference evidence="1 2" key="2">
    <citation type="submission" date="2014-05" db="EMBL/GenBank/DDBJ databases">
        <title>Draft genome sequence of Halobacillus karajensis HK-03.</title>
        <authorList>
            <person name="Khelaifia S."/>
            <person name="Croce O."/>
            <person name="Lagier J.C."/>
            <person name="Raoult D."/>
        </authorList>
    </citation>
    <scope>NUCLEOTIDE SEQUENCE [LARGE SCALE GENOMIC DNA]</scope>
    <source>
        <strain evidence="1 2">HD-03</strain>
    </source>
</reference>
<gene>
    <name evidence="1" type="ORF">BN983_00772</name>
</gene>
<evidence type="ECO:0008006" key="3">
    <source>
        <dbReference type="Google" id="ProtNLM"/>
    </source>
</evidence>
<accession>A0A059NUX5</accession>
<dbReference type="AlphaFoldDB" id="A0A059NUX5"/>
<organism evidence="1 2">
    <name type="scientific">Halobacillus karajensis</name>
    <dbReference type="NCBI Taxonomy" id="195088"/>
    <lineage>
        <taxon>Bacteria</taxon>
        <taxon>Bacillati</taxon>
        <taxon>Bacillota</taxon>
        <taxon>Bacilli</taxon>
        <taxon>Bacillales</taxon>
        <taxon>Bacillaceae</taxon>
        <taxon>Halobacillus</taxon>
    </lineage>
</organism>
<keyword evidence="2" id="KW-1185">Reference proteome</keyword>